<evidence type="ECO:0000313" key="1">
    <source>
        <dbReference type="EMBL" id="CUQ01557.1"/>
    </source>
</evidence>
<gene>
    <name evidence="1" type="ORF">ERS852480_04650</name>
</gene>
<sequence length="64" mass="7296">MDMEKREELIVYRKRDIDKVVGFIDSLECKGIAAARKLALIASILEAGKPLKEYIEEEKKEGDV</sequence>
<name>A0A174T0C1_9FIRM</name>
<evidence type="ECO:0000313" key="2">
    <source>
        <dbReference type="Proteomes" id="UP000095512"/>
    </source>
</evidence>
<organism evidence="1 2">
    <name type="scientific">Enterocloster clostridioformis</name>
    <dbReference type="NCBI Taxonomy" id="1531"/>
    <lineage>
        <taxon>Bacteria</taxon>
        <taxon>Bacillati</taxon>
        <taxon>Bacillota</taxon>
        <taxon>Clostridia</taxon>
        <taxon>Lachnospirales</taxon>
        <taxon>Lachnospiraceae</taxon>
        <taxon>Enterocloster</taxon>
    </lineage>
</organism>
<proteinExistence type="predicted"/>
<protein>
    <submittedName>
        <fullName evidence="1">Uncharacterized protein</fullName>
    </submittedName>
</protein>
<dbReference type="AlphaFoldDB" id="A0A174T0C1"/>
<dbReference type="Proteomes" id="UP000095512">
    <property type="component" value="Unassembled WGS sequence"/>
</dbReference>
<accession>A0A174T0C1</accession>
<reference evidence="1 2" key="1">
    <citation type="submission" date="2015-09" db="EMBL/GenBank/DDBJ databases">
        <authorList>
            <consortium name="Pathogen Informatics"/>
        </authorList>
    </citation>
    <scope>NUCLEOTIDE SEQUENCE [LARGE SCALE GENOMIC DNA]</scope>
    <source>
        <strain evidence="1 2">2789STDY5834865</strain>
    </source>
</reference>
<dbReference type="EMBL" id="CZAB01000073">
    <property type="protein sequence ID" value="CUQ01557.1"/>
    <property type="molecule type" value="Genomic_DNA"/>
</dbReference>